<dbReference type="EMBL" id="JACOOR010000002">
    <property type="protein sequence ID" value="MBC5658716.1"/>
    <property type="molecule type" value="Genomic_DNA"/>
</dbReference>
<dbReference type="Proteomes" id="UP000649345">
    <property type="component" value="Unassembled WGS sequence"/>
</dbReference>
<protein>
    <submittedName>
        <fullName evidence="1">Uncharacterized protein</fullName>
    </submittedName>
</protein>
<accession>A0A923LA23</accession>
<organism evidence="1 2">
    <name type="scientific">Anaerosacchariphilus hominis</name>
    <dbReference type="NCBI Taxonomy" id="2763017"/>
    <lineage>
        <taxon>Bacteria</taxon>
        <taxon>Bacillati</taxon>
        <taxon>Bacillota</taxon>
        <taxon>Clostridia</taxon>
        <taxon>Lachnospirales</taxon>
        <taxon>Lachnospiraceae</taxon>
        <taxon>Anaerosacchariphilus</taxon>
    </lineage>
</organism>
<gene>
    <name evidence="1" type="ORF">H8S44_02870</name>
</gene>
<reference evidence="1" key="1">
    <citation type="submission" date="2020-08" db="EMBL/GenBank/DDBJ databases">
        <title>Genome public.</title>
        <authorList>
            <person name="Liu C."/>
            <person name="Sun Q."/>
        </authorList>
    </citation>
    <scope>NUCLEOTIDE SEQUENCE</scope>
    <source>
        <strain evidence="1">NSJ-68</strain>
    </source>
</reference>
<dbReference type="RefSeq" id="WP_186873344.1">
    <property type="nucleotide sequence ID" value="NZ_JACOOR010000002.1"/>
</dbReference>
<keyword evidence="2" id="KW-1185">Reference proteome</keyword>
<evidence type="ECO:0000313" key="1">
    <source>
        <dbReference type="EMBL" id="MBC5658716.1"/>
    </source>
</evidence>
<sequence>MYKVIVLRGAGDPEIQNHVSKEIVITVKDLYERKITRNIIRGIRRIPLISQVSFGNWKKSIEEYDIVIVFASDVPSETFKYIKKICSNKRVIYYLYGRLMDQSSLAEANKMLKKIKKCGGEIWSYNLDDCNNYKINYNKSFYSDKMYNILRKGIQQEETYDVVFCGHNKGRGEEITRIANWLQKKGYKIFFWVVGMDENEFNRCKNNETLPYNQYLEIVKKSKAVLDLVTKENEGLTLRPVEALIASKKLITNYQKIKELDLYSASNVFVLNENNLEMIETFLKKLYEPLSEKIVESYNEKEWIKRFVQNK</sequence>
<comment type="caution">
    <text evidence="1">The sequence shown here is derived from an EMBL/GenBank/DDBJ whole genome shotgun (WGS) entry which is preliminary data.</text>
</comment>
<proteinExistence type="predicted"/>
<dbReference type="AlphaFoldDB" id="A0A923LA23"/>
<evidence type="ECO:0000313" key="2">
    <source>
        <dbReference type="Proteomes" id="UP000649345"/>
    </source>
</evidence>
<name>A0A923LA23_9FIRM</name>